<gene>
    <name evidence="3" type="ORF">DL764_004195</name>
</gene>
<keyword evidence="2" id="KW-0732">Signal</keyword>
<dbReference type="Proteomes" id="UP000293360">
    <property type="component" value="Unassembled WGS sequence"/>
</dbReference>
<reference evidence="3 4" key="1">
    <citation type="submission" date="2018-06" db="EMBL/GenBank/DDBJ databases">
        <title>Complete Genomes of Monosporascus.</title>
        <authorList>
            <person name="Robinson A.J."/>
            <person name="Natvig D.O."/>
        </authorList>
    </citation>
    <scope>NUCLEOTIDE SEQUENCE [LARGE SCALE GENOMIC DNA]</scope>
    <source>
        <strain evidence="3 4">CBS 110550</strain>
    </source>
</reference>
<dbReference type="EMBL" id="QJNU01000191">
    <property type="protein sequence ID" value="RYP04872.1"/>
    <property type="molecule type" value="Genomic_DNA"/>
</dbReference>
<proteinExistence type="predicted"/>
<accession>A0A4Q4TFI3</accession>
<protein>
    <submittedName>
        <fullName evidence="3">Uncharacterized protein</fullName>
    </submittedName>
</protein>
<comment type="caution">
    <text evidence="3">The sequence shown here is derived from an EMBL/GenBank/DDBJ whole genome shotgun (WGS) entry which is preliminary data.</text>
</comment>
<feature type="region of interest" description="Disordered" evidence="1">
    <location>
        <begin position="75"/>
        <end position="115"/>
    </location>
</feature>
<evidence type="ECO:0000256" key="2">
    <source>
        <dbReference type="SAM" id="SignalP"/>
    </source>
</evidence>
<sequence length="220" mass="23745">MRARVQRVAAVLGLSFSAALSNERSQQYPIPPLLPDPLLLLILRRRRPDILISMRLRPYNLGVIDRASCSLLEGSSHPRMSARRAAQAGPRLQGPPDRVPITPSAARRNLRAGSQGRQQLILHRDGVLRHRPELRSRVGAVFKSDELSDPFLKAGKNPAGLQTVWVTAAASMIAITTAPVLAVPALVPAAAAAAIDHRVSDELTALRPGQQPEQFLGAAV</sequence>
<evidence type="ECO:0000313" key="3">
    <source>
        <dbReference type="EMBL" id="RYP04872.1"/>
    </source>
</evidence>
<dbReference type="AlphaFoldDB" id="A0A4Q4TFI3"/>
<feature type="chain" id="PRO_5020508852" evidence="2">
    <location>
        <begin position="22"/>
        <end position="220"/>
    </location>
</feature>
<name>A0A4Q4TFI3_9PEZI</name>
<keyword evidence="4" id="KW-1185">Reference proteome</keyword>
<evidence type="ECO:0000256" key="1">
    <source>
        <dbReference type="SAM" id="MobiDB-lite"/>
    </source>
</evidence>
<feature type="signal peptide" evidence="2">
    <location>
        <begin position="1"/>
        <end position="21"/>
    </location>
</feature>
<evidence type="ECO:0000313" key="4">
    <source>
        <dbReference type="Proteomes" id="UP000293360"/>
    </source>
</evidence>
<organism evidence="3 4">
    <name type="scientific">Monosporascus ibericus</name>
    <dbReference type="NCBI Taxonomy" id="155417"/>
    <lineage>
        <taxon>Eukaryota</taxon>
        <taxon>Fungi</taxon>
        <taxon>Dikarya</taxon>
        <taxon>Ascomycota</taxon>
        <taxon>Pezizomycotina</taxon>
        <taxon>Sordariomycetes</taxon>
        <taxon>Xylariomycetidae</taxon>
        <taxon>Xylariales</taxon>
        <taxon>Xylariales incertae sedis</taxon>
        <taxon>Monosporascus</taxon>
    </lineage>
</organism>